<evidence type="ECO:0000256" key="6">
    <source>
        <dbReference type="ARBA" id="ARBA00022840"/>
    </source>
</evidence>
<evidence type="ECO:0000256" key="2">
    <source>
        <dbReference type="ARBA" id="ARBA00012169"/>
    </source>
</evidence>
<protein>
    <recommendedName>
        <fullName evidence="2">1-phosphatidylinositol 4-kinase</fullName>
        <ecNumber evidence="2">2.7.1.67</ecNumber>
    </recommendedName>
</protein>
<dbReference type="InterPro" id="IPR044571">
    <property type="entry name" value="P4KG1-8"/>
</dbReference>
<comment type="similarity">
    <text evidence="1">Belongs to the PI3/PI4-kinase family. Type II PI4K subfamily.</text>
</comment>
<dbReference type="Proteomes" id="UP000087171">
    <property type="component" value="Chromosome Ca8"/>
</dbReference>
<proteinExistence type="inferred from homology"/>
<dbReference type="AlphaFoldDB" id="A0A1S3EEW7"/>
<reference evidence="10" key="2">
    <citation type="submission" date="2025-08" db="UniProtKB">
        <authorList>
            <consortium name="RefSeq"/>
        </authorList>
    </citation>
    <scope>IDENTIFICATION</scope>
    <source>
        <tissue evidence="10">Etiolated seedlings</tissue>
    </source>
</reference>
<dbReference type="Gene3D" id="3.10.20.90">
    <property type="entry name" value="Phosphatidylinositol 3-kinase Catalytic Subunit, Chain A, domain 1"/>
    <property type="match status" value="2"/>
</dbReference>
<evidence type="ECO:0000256" key="1">
    <source>
        <dbReference type="ARBA" id="ARBA00008941"/>
    </source>
</evidence>
<dbReference type="PROSITE" id="PS50053">
    <property type="entry name" value="UBIQUITIN_2"/>
    <property type="match status" value="1"/>
</dbReference>
<gene>
    <name evidence="10" type="primary">LOC101502713</name>
</gene>
<keyword evidence="4" id="KW-0547">Nucleotide-binding</keyword>
<dbReference type="Pfam" id="PF00240">
    <property type="entry name" value="ubiquitin"/>
    <property type="match status" value="1"/>
</dbReference>
<evidence type="ECO:0000256" key="4">
    <source>
        <dbReference type="ARBA" id="ARBA00022741"/>
    </source>
</evidence>
<keyword evidence="6" id="KW-0067">ATP-binding</keyword>
<dbReference type="GeneID" id="101502713"/>
<accession>A0A1S3EEW7</accession>
<dbReference type="PANTHER" id="PTHR45800">
    <property type="entry name" value="PHOSPHATIDYLINOSITOL 4-KINASE GAMMA"/>
    <property type="match status" value="1"/>
</dbReference>
<dbReference type="SUPFAM" id="SSF56112">
    <property type="entry name" value="Protein kinase-like (PK-like)"/>
    <property type="match status" value="1"/>
</dbReference>
<dbReference type="PaxDb" id="3827-XP_004511508.1"/>
<dbReference type="STRING" id="3827.A0A1S3EEW7"/>
<dbReference type="GO" id="GO:0005524">
    <property type="term" value="F:ATP binding"/>
    <property type="evidence" value="ECO:0007669"/>
    <property type="project" value="UniProtKB-KW"/>
</dbReference>
<dbReference type="eggNOG" id="KOG0001">
    <property type="taxonomic scope" value="Eukaryota"/>
</dbReference>
<keyword evidence="3" id="KW-0808">Transferase</keyword>
<evidence type="ECO:0000259" key="8">
    <source>
        <dbReference type="PROSITE" id="PS50290"/>
    </source>
</evidence>
<dbReference type="InterPro" id="IPR000626">
    <property type="entry name" value="Ubiquitin-like_dom"/>
</dbReference>
<evidence type="ECO:0000313" key="9">
    <source>
        <dbReference type="Proteomes" id="UP000087171"/>
    </source>
</evidence>
<dbReference type="PROSITE" id="PS50290">
    <property type="entry name" value="PI3_4_KINASE_3"/>
    <property type="match status" value="1"/>
</dbReference>
<dbReference type="InterPro" id="IPR000403">
    <property type="entry name" value="PI3/4_kinase_cat_dom"/>
</dbReference>
<dbReference type="RefSeq" id="XP_012574380.1">
    <property type="nucleotide sequence ID" value="XM_012718926.2"/>
</dbReference>
<dbReference type="EC" id="2.7.1.67" evidence="2"/>
<evidence type="ECO:0000313" key="10">
    <source>
        <dbReference type="RefSeq" id="XP_012574380.1"/>
    </source>
</evidence>
<dbReference type="CDD" id="cd17039">
    <property type="entry name" value="Ubl_ubiquitin_like"/>
    <property type="match status" value="1"/>
</dbReference>
<dbReference type="InterPro" id="IPR011009">
    <property type="entry name" value="Kinase-like_dom_sf"/>
</dbReference>
<keyword evidence="9" id="KW-1185">Reference proteome</keyword>
<keyword evidence="5" id="KW-0418">Kinase</keyword>
<dbReference type="GO" id="GO:0004430">
    <property type="term" value="F:1-phosphatidylinositol 4-kinase activity"/>
    <property type="evidence" value="ECO:0007669"/>
    <property type="project" value="UniProtKB-EC"/>
</dbReference>
<name>A0A1S3EEW7_CICAR</name>
<dbReference type="InterPro" id="IPR029071">
    <property type="entry name" value="Ubiquitin-like_domsf"/>
</dbReference>
<organism evidence="9 10">
    <name type="scientific">Cicer arietinum</name>
    <name type="common">Chickpea</name>
    <name type="synonym">Garbanzo</name>
    <dbReference type="NCBI Taxonomy" id="3827"/>
    <lineage>
        <taxon>Eukaryota</taxon>
        <taxon>Viridiplantae</taxon>
        <taxon>Streptophyta</taxon>
        <taxon>Embryophyta</taxon>
        <taxon>Tracheophyta</taxon>
        <taxon>Spermatophyta</taxon>
        <taxon>Magnoliopsida</taxon>
        <taxon>eudicotyledons</taxon>
        <taxon>Gunneridae</taxon>
        <taxon>Pentapetalae</taxon>
        <taxon>rosids</taxon>
        <taxon>fabids</taxon>
        <taxon>Fabales</taxon>
        <taxon>Fabaceae</taxon>
        <taxon>Papilionoideae</taxon>
        <taxon>50 kb inversion clade</taxon>
        <taxon>NPAAA clade</taxon>
        <taxon>Hologalegina</taxon>
        <taxon>IRL clade</taxon>
        <taxon>Cicereae</taxon>
        <taxon>Cicer</taxon>
    </lineage>
</organism>
<feature type="domain" description="PI3K/PI4K catalytic" evidence="8">
    <location>
        <begin position="264"/>
        <end position="563"/>
    </location>
</feature>
<dbReference type="PANTHER" id="PTHR45800:SF5">
    <property type="entry name" value="PHOSPHATIDYLINOSITOL 4-KINASE GAMMA 2"/>
    <property type="match status" value="1"/>
</dbReference>
<dbReference type="SUPFAM" id="SSF54236">
    <property type="entry name" value="Ubiquitin-like"/>
    <property type="match status" value="2"/>
</dbReference>
<sequence>MSVVDVAQTPIFKQSENSHFNWQERIKRCSGESILIYLTVDGAVTPMRVLESDSIASVKMRIQTRNGVSEKKQKLVSNGRELARNSTLVKDYGVTAGNVVHLVLRLSDMIFIVVRTTCGKEFEFQIDRHRNVAHLKQCIKKKGKGFIDLVEEEPEFFCRGEKLDDQRIFHDICKNDDDDVIHLIVQKSAQVNATLVHDKDLELSVVADTTENKNQNQKQNVVNIIEQPCDVNFCLEPVFVNPKINLFPFLWDMIDSTFNGLKNGNKPVRSSEGTGGAYFMQDSKGVEYVSVFKPIDEEPMAVNNPHGLPVSLDGEGLKRGTKVGEGAVREVAAYILDHPKAGPRLVSGEAIGFSGVQPTVMVRCFHEAFNYPDDGYCGSLEMDQKVGSLQMFMNNNGNCEDIGPGAFPVEEVHKISVLDIRMANADRHAGNILFRKEPSGRTVLIPIDHGYCLPEKFEDCTFDWLYWPQARQPYSPDTVDYINSLDAEKDIELLKYYGWNVPVECARTLRISTMLLKKGVERGLTPYAIGSIMCRENLNKKSVIEEIVCEAQELSLPGMEESVFLEFVSQIMDSRLGELLK</sequence>
<evidence type="ECO:0000256" key="5">
    <source>
        <dbReference type="ARBA" id="ARBA00022777"/>
    </source>
</evidence>
<dbReference type="eggNOG" id="KOG2381">
    <property type="taxonomic scope" value="Eukaryota"/>
</dbReference>
<reference evidence="9" key="1">
    <citation type="journal article" date="2013" name="Nat. Biotechnol.">
        <title>Draft genome sequence of chickpea (Cicer arietinum) provides a resource for trait improvement.</title>
        <authorList>
            <person name="Varshney R.K."/>
            <person name="Song C."/>
            <person name="Saxena R.K."/>
            <person name="Azam S."/>
            <person name="Yu S."/>
            <person name="Sharpe A.G."/>
            <person name="Cannon S."/>
            <person name="Baek J."/>
            <person name="Rosen B.D."/>
            <person name="Tar'an B."/>
            <person name="Millan T."/>
            <person name="Zhang X."/>
            <person name="Ramsay L.D."/>
            <person name="Iwata A."/>
            <person name="Wang Y."/>
            <person name="Nelson W."/>
            <person name="Farmer A.D."/>
            <person name="Gaur P.M."/>
            <person name="Soderlund C."/>
            <person name="Penmetsa R.V."/>
            <person name="Xu C."/>
            <person name="Bharti A.K."/>
            <person name="He W."/>
            <person name="Winter P."/>
            <person name="Zhao S."/>
            <person name="Hane J.K."/>
            <person name="Carrasquilla-Garcia N."/>
            <person name="Condie J.A."/>
            <person name="Upadhyaya H.D."/>
            <person name="Luo M.C."/>
            <person name="Thudi M."/>
            <person name="Gowda C.L."/>
            <person name="Singh N.P."/>
            <person name="Lichtenzveig J."/>
            <person name="Gali K.K."/>
            <person name="Rubio J."/>
            <person name="Nadarajan N."/>
            <person name="Dolezel J."/>
            <person name="Bansal K.C."/>
            <person name="Xu X."/>
            <person name="Edwards D."/>
            <person name="Zhang G."/>
            <person name="Kahl G."/>
            <person name="Gil J."/>
            <person name="Singh K.B."/>
            <person name="Datta S.K."/>
            <person name="Jackson S.A."/>
            <person name="Wang J."/>
            <person name="Cook D.R."/>
        </authorList>
    </citation>
    <scope>NUCLEOTIDE SEQUENCE [LARGE SCALE GENOMIC DNA]</scope>
    <source>
        <strain evidence="9">cv. CDC Frontier</strain>
    </source>
</reference>
<evidence type="ECO:0000256" key="3">
    <source>
        <dbReference type="ARBA" id="ARBA00022679"/>
    </source>
</evidence>
<dbReference type="Pfam" id="PF00454">
    <property type="entry name" value="PI3_PI4_kinase"/>
    <property type="match status" value="1"/>
</dbReference>
<dbReference type="OrthoDB" id="5839at2759"/>
<evidence type="ECO:0000259" key="7">
    <source>
        <dbReference type="PROSITE" id="PS50053"/>
    </source>
</evidence>
<dbReference type="SMART" id="SM00213">
    <property type="entry name" value="UBQ"/>
    <property type="match status" value="2"/>
</dbReference>
<dbReference type="KEGG" id="cam:101502713"/>
<feature type="domain" description="Ubiquitin-like" evidence="7">
    <location>
        <begin position="36"/>
        <end position="109"/>
    </location>
</feature>